<gene>
    <name evidence="2" type="ORF">Tci_006699</name>
</gene>
<keyword evidence="2" id="KW-0418">Kinase</keyword>
<sequence length="535" mass="60032">MAGDDNHDGDHPETSNTSLPVPPPIQQIPHNVSSIKLPILKKGEYDIWAMKMEHYLSHTDYLIWQVIQNGNGPVSVTTDTNGMIKVLPPKTAEEVMARERERKARTTLLMALPEDHLEKFHKMADAKEMLDTLSFDDLYNNLRVFERDVKGTTTSSSNIQNVAFVSADNTSSTNDVSTAYSVSSPFVSKSQKEESSSYTDEVIHSFFTNQSSAPQLDYDDLEQINDDDMEEIGLKWIQLVLIKPKWNALIPIKWGILLETAELKGTKTIKEEMLGTMETKLEKMSGHVEEDAQNYAMMAYTSSNSVSDNEVKSCSKTCEESYARLKKLYDEQRDKLGDASVEITAYTLALKKASDPEDTSVNDRYSARMHVVPPPMIGNYMPSGPDVEVDYSKFTYGPKQTSVDESDSKPSEYASCEFDYSVETSTSMPEPVENAPKVVCEPKVWTDAPIIKEYESDSDNDSVSNVQKDKEKPSFAFTDSVKHVKTSTENVKESGTPNHSPKTENHYRNSHIRKGLGYAFTRKACFVCGSFSHLI</sequence>
<feature type="compositionally biased region" description="Basic and acidic residues" evidence="1">
    <location>
        <begin position="1"/>
        <end position="13"/>
    </location>
</feature>
<accession>A0A6L2JCU6</accession>
<dbReference type="EMBL" id="BKCJ010000611">
    <property type="protein sequence ID" value="GEU34721.1"/>
    <property type="molecule type" value="Genomic_DNA"/>
</dbReference>
<feature type="compositionally biased region" description="Polar residues" evidence="1">
    <location>
        <begin position="487"/>
        <end position="500"/>
    </location>
</feature>
<name>A0A6L2JCU6_TANCI</name>
<evidence type="ECO:0000313" key="2">
    <source>
        <dbReference type="EMBL" id="GEU34721.1"/>
    </source>
</evidence>
<feature type="region of interest" description="Disordered" evidence="1">
    <location>
        <begin position="1"/>
        <end position="29"/>
    </location>
</feature>
<feature type="region of interest" description="Disordered" evidence="1">
    <location>
        <begin position="485"/>
        <end position="508"/>
    </location>
</feature>
<reference evidence="2" key="1">
    <citation type="journal article" date="2019" name="Sci. Rep.">
        <title>Draft genome of Tanacetum cinerariifolium, the natural source of mosquito coil.</title>
        <authorList>
            <person name="Yamashiro T."/>
            <person name="Shiraishi A."/>
            <person name="Satake H."/>
            <person name="Nakayama K."/>
        </authorList>
    </citation>
    <scope>NUCLEOTIDE SEQUENCE</scope>
</reference>
<comment type="caution">
    <text evidence="2">The sequence shown here is derived from an EMBL/GenBank/DDBJ whole genome shotgun (WGS) entry which is preliminary data.</text>
</comment>
<dbReference type="GO" id="GO:0016301">
    <property type="term" value="F:kinase activity"/>
    <property type="evidence" value="ECO:0007669"/>
    <property type="project" value="UniProtKB-KW"/>
</dbReference>
<organism evidence="2">
    <name type="scientific">Tanacetum cinerariifolium</name>
    <name type="common">Dalmatian daisy</name>
    <name type="synonym">Chrysanthemum cinerariifolium</name>
    <dbReference type="NCBI Taxonomy" id="118510"/>
    <lineage>
        <taxon>Eukaryota</taxon>
        <taxon>Viridiplantae</taxon>
        <taxon>Streptophyta</taxon>
        <taxon>Embryophyta</taxon>
        <taxon>Tracheophyta</taxon>
        <taxon>Spermatophyta</taxon>
        <taxon>Magnoliopsida</taxon>
        <taxon>eudicotyledons</taxon>
        <taxon>Gunneridae</taxon>
        <taxon>Pentapetalae</taxon>
        <taxon>asterids</taxon>
        <taxon>campanulids</taxon>
        <taxon>Asterales</taxon>
        <taxon>Asteraceae</taxon>
        <taxon>Asteroideae</taxon>
        <taxon>Anthemideae</taxon>
        <taxon>Anthemidinae</taxon>
        <taxon>Tanacetum</taxon>
    </lineage>
</organism>
<dbReference type="AlphaFoldDB" id="A0A6L2JCU6"/>
<evidence type="ECO:0000256" key="1">
    <source>
        <dbReference type="SAM" id="MobiDB-lite"/>
    </source>
</evidence>
<proteinExistence type="predicted"/>
<protein>
    <submittedName>
        <fullName evidence="2">Xylulose kinase-1</fullName>
    </submittedName>
</protein>
<keyword evidence="2" id="KW-0808">Transferase</keyword>